<organism evidence="1 2">
    <name type="scientific">Coilia grayii</name>
    <name type="common">Gray's grenadier anchovy</name>
    <dbReference type="NCBI Taxonomy" id="363190"/>
    <lineage>
        <taxon>Eukaryota</taxon>
        <taxon>Metazoa</taxon>
        <taxon>Chordata</taxon>
        <taxon>Craniata</taxon>
        <taxon>Vertebrata</taxon>
        <taxon>Euteleostomi</taxon>
        <taxon>Actinopterygii</taxon>
        <taxon>Neopterygii</taxon>
        <taxon>Teleostei</taxon>
        <taxon>Clupei</taxon>
        <taxon>Clupeiformes</taxon>
        <taxon>Clupeoidei</taxon>
        <taxon>Engraulidae</taxon>
        <taxon>Coilinae</taxon>
        <taxon>Coilia</taxon>
    </lineage>
</organism>
<evidence type="ECO:0000313" key="2">
    <source>
        <dbReference type="Proteomes" id="UP001591681"/>
    </source>
</evidence>
<name>A0ABD1J056_9TELE</name>
<dbReference type="EMBL" id="JBHFQA010000021">
    <property type="protein sequence ID" value="KAL2080567.1"/>
    <property type="molecule type" value="Genomic_DNA"/>
</dbReference>
<evidence type="ECO:0000313" key="1">
    <source>
        <dbReference type="EMBL" id="KAL2080567.1"/>
    </source>
</evidence>
<gene>
    <name evidence="1" type="ORF">ACEWY4_024360</name>
</gene>
<comment type="caution">
    <text evidence="1">The sequence shown here is derived from an EMBL/GenBank/DDBJ whole genome shotgun (WGS) entry which is preliminary data.</text>
</comment>
<protein>
    <submittedName>
        <fullName evidence="1">Uncharacterized protein</fullName>
    </submittedName>
</protein>
<reference evidence="1 2" key="1">
    <citation type="submission" date="2024-09" db="EMBL/GenBank/DDBJ databases">
        <title>A chromosome-level genome assembly of Gray's grenadier anchovy, Coilia grayii.</title>
        <authorList>
            <person name="Fu Z."/>
        </authorList>
    </citation>
    <scope>NUCLEOTIDE SEQUENCE [LARGE SCALE GENOMIC DNA]</scope>
    <source>
        <strain evidence="1">G4</strain>
        <tissue evidence="1">Muscle</tissue>
    </source>
</reference>
<dbReference type="AlphaFoldDB" id="A0ABD1J056"/>
<accession>A0ABD1J056</accession>
<proteinExistence type="predicted"/>
<dbReference type="Proteomes" id="UP001591681">
    <property type="component" value="Unassembled WGS sequence"/>
</dbReference>
<keyword evidence="2" id="KW-1185">Reference proteome</keyword>
<sequence>MFGQEPRLPIDFLLGRVQEPVEGRVHDWILEHQTRLQVGFEGARERLRLATEQRKAQHDQHLRDAPLKEGQQVYLRNVGVRGRHKIQDVWSAVVYQVVRAPIGQGSVYTIAPIGDLSQVRQVHRTLLKARREKNCPEQDSGVEAGHQVTPHSPLYEVCEGNLFLWDQGLSRLLVTQRNQEQSRRLQPPPPL</sequence>